<evidence type="ECO:0000313" key="2">
    <source>
        <dbReference type="EMBL" id="GAX82693.1"/>
    </source>
</evidence>
<evidence type="ECO:0000256" key="1">
    <source>
        <dbReference type="SAM" id="MobiDB-lite"/>
    </source>
</evidence>
<dbReference type="OrthoDB" id="549564at2759"/>
<evidence type="ECO:0000313" key="3">
    <source>
        <dbReference type="Proteomes" id="UP000232323"/>
    </source>
</evidence>
<dbReference type="EMBL" id="BEGY01000084">
    <property type="protein sequence ID" value="GAX82693.1"/>
    <property type="molecule type" value="Genomic_DNA"/>
</dbReference>
<organism evidence="2 3">
    <name type="scientific">Chlamydomonas eustigma</name>
    <dbReference type="NCBI Taxonomy" id="1157962"/>
    <lineage>
        <taxon>Eukaryota</taxon>
        <taxon>Viridiplantae</taxon>
        <taxon>Chlorophyta</taxon>
        <taxon>core chlorophytes</taxon>
        <taxon>Chlorophyceae</taxon>
        <taxon>CS clade</taxon>
        <taxon>Chlamydomonadales</taxon>
        <taxon>Chlamydomonadaceae</taxon>
        <taxon>Chlamydomonas</taxon>
    </lineage>
</organism>
<feature type="compositionally biased region" description="Polar residues" evidence="1">
    <location>
        <begin position="451"/>
        <end position="461"/>
    </location>
</feature>
<gene>
    <name evidence="2" type="ORF">CEUSTIGMA_g10119.t1</name>
</gene>
<name>A0A250XI21_9CHLO</name>
<proteinExistence type="predicted"/>
<dbReference type="AlphaFoldDB" id="A0A250XI21"/>
<feature type="compositionally biased region" description="Polar residues" evidence="1">
    <location>
        <begin position="697"/>
        <end position="724"/>
    </location>
</feature>
<dbReference type="PANTHER" id="PTHR45725:SF1">
    <property type="entry name" value="DISHEVELLED ASSOCIATED ACTIVATOR OF MORPHOGENESIS, ISOFORM D"/>
    <property type="match status" value="1"/>
</dbReference>
<feature type="compositionally biased region" description="Acidic residues" evidence="1">
    <location>
        <begin position="292"/>
        <end position="307"/>
    </location>
</feature>
<keyword evidence="3" id="KW-1185">Reference proteome</keyword>
<dbReference type="InterPro" id="IPR051425">
    <property type="entry name" value="Formin_Homology"/>
</dbReference>
<feature type="compositionally biased region" description="Low complexity" evidence="1">
    <location>
        <begin position="433"/>
        <end position="450"/>
    </location>
</feature>
<sequence>MEKVESNQRAKKGLGGSLLSAAKQRWKRLTAAVKGIKRAASLAREDANAFHDSSQEAIQLARSGNATHTSIKLIVTDERELASINYLKQGNADMYTEEMIQQRHSLRASALVIENIRNWWRMLPKEGETEDGSNQISPRTGNFGVIKPVYCAVVVAIQLVMLPKFKMEADPDYDPEEDWDADSKGADIMGYPDFFDSLFELADMWCETAKDVDYALLLKQVFDDVLNAQLKDGLLSKLFKRFGYTPPPFWFKRIGQVGSEQPPPKPAPSPPPEPPPQPQGPPQMVKETSIVESEEDWYAGSDSEESPEAPQPPLPTPPPPSQPLPPAPPKSQPPKPQPPKPQSPPPLQPTPPIARISTLASSSQVIPRVREPSPEPLPKPKPRKEPSAPRILPNRSVQNLDLALPTSRRRGIKIPSSLLFEEDSGQEQEEDFSMASTSAPWSSSSPGRSPNQYIASSALWQSSPPPSPDSPETRFHVAGTENLEPQLQKPQTAQSNATHPDVGTVRGLSAHGGPGVPDLRRRPIDTPGPAQLSQYQRQQQRGKGRFNKAALMAMSIDSGLQSEETCNWFELYMLAVMSKERVRHAKRSSKPCSVELLPPELMEDSSMILDEEHGGSLTSCRFKVNVLDIFQKRLMQQPGLLQRQGTALSTLSSRTLSHMDALETHSVLQNNNQQDLFNSKDLLPSLLLPEDPFRPPSSGTITFHSASRLTTPQPLQQRPHTTAGDSGRPGAGVREVRLGLPRTSSPSMSHQNRGLLSPKRSTPLTPGRAGLIRQYQFQVNQIGRHQSYENEKQALVRKSAELRDAKAAATKGKFWARSAAPRVSILGQPYRLQASLTRIVPSWPQGTESSL</sequence>
<dbReference type="PANTHER" id="PTHR45725">
    <property type="entry name" value="FORMIN HOMOLOGY 2 FAMILY MEMBER"/>
    <property type="match status" value="1"/>
</dbReference>
<feature type="region of interest" description="Disordered" evidence="1">
    <location>
        <begin position="688"/>
        <end position="766"/>
    </location>
</feature>
<feature type="compositionally biased region" description="Polar residues" evidence="1">
    <location>
        <begin position="742"/>
        <end position="764"/>
    </location>
</feature>
<reference evidence="2 3" key="1">
    <citation type="submission" date="2017-08" db="EMBL/GenBank/DDBJ databases">
        <title>Acidophilic green algal genome provides insights into adaptation to an acidic environment.</title>
        <authorList>
            <person name="Hirooka S."/>
            <person name="Hirose Y."/>
            <person name="Kanesaki Y."/>
            <person name="Higuchi S."/>
            <person name="Fujiwara T."/>
            <person name="Onuma R."/>
            <person name="Era A."/>
            <person name="Ohbayashi R."/>
            <person name="Uzuka A."/>
            <person name="Nozaki H."/>
            <person name="Yoshikawa H."/>
            <person name="Miyagishima S.Y."/>
        </authorList>
    </citation>
    <scope>NUCLEOTIDE SEQUENCE [LARGE SCALE GENOMIC DNA]</scope>
    <source>
        <strain evidence="2 3">NIES-2499</strain>
    </source>
</reference>
<feature type="compositionally biased region" description="Acidic residues" evidence="1">
    <location>
        <begin position="420"/>
        <end position="432"/>
    </location>
</feature>
<feature type="compositionally biased region" description="Polar residues" evidence="1">
    <location>
        <begin position="483"/>
        <end position="498"/>
    </location>
</feature>
<comment type="caution">
    <text evidence="2">The sequence shown here is derived from an EMBL/GenBank/DDBJ whole genome shotgun (WGS) entry which is preliminary data.</text>
</comment>
<feature type="compositionally biased region" description="Pro residues" evidence="1">
    <location>
        <begin position="261"/>
        <end position="281"/>
    </location>
</feature>
<dbReference type="Proteomes" id="UP000232323">
    <property type="component" value="Unassembled WGS sequence"/>
</dbReference>
<feature type="compositionally biased region" description="Pro residues" evidence="1">
    <location>
        <begin position="309"/>
        <end position="352"/>
    </location>
</feature>
<protein>
    <submittedName>
        <fullName evidence="2">Uncharacterized protein</fullName>
    </submittedName>
</protein>
<accession>A0A250XI21</accession>
<feature type="region of interest" description="Disordered" evidence="1">
    <location>
        <begin position="253"/>
        <end position="543"/>
    </location>
</feature>